<evidence type="ECO:0000313" key="2">
    <source>
        <dbReference type="EMBL" id="GFO50747.1"/>
    </source>
</evidence>
<feature type="compositionally biased region" description="Acidic residues" evidence="1">
    <location>
        <begin position="44"/>
        <end position="69"/>
    </location>
</feature>
<comment type="caution">
    <text evidence="2">The sequence shown here is derived from an EMBL/GenBank/DDBJ whole genome shotgun (WGS) entry which is preliminary data.</text>
</comment>
<accession>A0A6L2ZTJ7</accession>
<feature type="region of interest" description="Disordered" evidence="1">
    <location>
        <begin position="41"/>
        <end position="69"/>
    </location>
</feature>
<sequence>MRYKNKKTGAIIDTPCIINGGDWVPHIEKTKKVVEVEEIQKEQEDTETVETEPVEQEVVVEEPEETTDNVPEEITKAQIMQELDAFGVKYNPRDKKQVLYDLMIAQGK</sequence>
<evidence type="ECO:0000313" key="3">
    <source>
        <dbReference type="Proteomes" id="UP000504756"/>
    </source>
</evidence>
<proteinExistence type="predicted"/>
<evidence type="ECO:0000256" key="1">
    <source>
        <dbReference type="SAM" id="MobiDB-lite"/>
    </source>
</evidence>
<gene>
    <name evidence="2" type="ORF">ikelab_00220</name>
</gene>
<name>A0A6L2ZTJ7_9LACT</name>
<protein>
    <recommendedName>
        <fullName evidence="4">T4 recombination endonuclease VII dimerisation domain-containing protein</fullName>
    </recommendedName>
</protein>
<dbReference type="AlphaFoldDB" id="A0A6L2ZTJ7"/>
<dbReference type="Proteomes" id="UP000504756">
    <property type="component" value="Unassembled WGS sequence"/>
</dbReference>
<organism evidence="2 3">
    <name type="scientific">Lactococcus garvieae</name>
    <dbReference type="NCBI Taxonomy" id="1363"/>
    <lineage>
        <taxon>Bacteria</taxon>
        <taxon>Bacillati</taxon>
        <taxon>Bacillota</taxon>
        <taxon>Bacilli</taxon>
        <taxon>Lactobacillales</taxon>
        <taxon>Streptococcaceae</taxon>
        <taxon>Lactococcus</taxon>
    </lineage>
</organism>
<reference evidence="2 3" key="1">
    <citation type="submission" date="2020-06" db="EMBL/GenBank/DDBJ databases">
        <title>Draft genome sequence of Lactic acid bacteria from Okinawan-style tofu.</title>
        <authorList>
            <person name="Takara I."/>
            <person name="Ikematsu S."/>
        </authorList>
    </citation>
    <scope>NUCLEOTIDE SEQUENCE [LARGE SCALE GENOMIC DNA]</scope>
    <source>
        <strain evidence="3">lg38</strain>
    </source>
</reference>
<evidence type="ECO:0008006" key="4">
    <source>
        <dbReference type="Google" id="ProtNLM"/>
    </source>
</evidence>
<dbReference type="EMBL" id="BLXU01000001">
    <property type="protein sequence ID" value="GFO50747.1"/>
    <property type="molecule type" value="Genomic_DNA"/>
</dbReference>
<dbReference type="RefSeq" id="WP_176489840.1">
    <property type="nucleotide sequence ID" value="NZ_AP026069.1"/>
</dbReference>